<protein>
    <recommendedName>
        <fullName evidence="2">Fungal-type protein kinase domain-containing protein</fullName>
    </recommendedName>
</protein>
<dbReference type="GO" id="GO:0004672">
    <property type="term" value="F:protein kinase activity"/>
    <property type="evidence" value="ECO:0007669"/>
    <property type="project" value="InterPro"/>
</dbReference>
<dbReference type="EMBL" id="KE504296">
    <property type="protein sequence ID" value="EPS93137.1"/>
    <property type="molecule type" value="Genomic_DNA"/>
</dbReference>
<dbReference type="STRING" id="743788.S8DJZ6"/>
<evidence type="ECO:0000313" key="4">
    <source>
        <dbReference type="Proteomes" id="UP000015241"/>
    </source>
</evidence>
<sequence>MHELPKFPPRPYKFDSDESNESIAELLEELLVEAEPQLDPAVSELFSTARPKCGDDLRPREADKAVRLHLPPPPPHYSFYHRTTSSSGRAQDRAHAKDNDPGYDEQSYMRLVFETVGRPLSQFKSTRELSKGLRGAIYGHRQAYFVGVIHRDVCENNMMLSDSDAAWTTARPSEGGRA</sequence>
<organism evidence="3 4">
    <name type="scientific">Fomitopsis schrenkii</name>
    <name type="common">Brown rot fungus</name>
    <dbReference type="NCBI Taxonomy" id="2126942"/>
    <lineage>
        <taxon>Eukaryota</taxon>
        <taxon>Fungi</taxon>
        <taxon>Dikarya</taxon>
        <taxon>Basidiomycota</taxon>
        <taxon>Agaricomycotina</taxon>
        <taxon>Agaricomycetes</taxon>
        <taxon>Polyporales</taxon>
        <taxon>Fomitopsis</taxon>
    </lineage>
</organism>
<dbReference type="InParanoid" id="S8DJZ6"/>
<reference evidence="3 4" key="1">
    <citation type="journal article" date="2012" name="Science">
        <title>The Paleozoic origin of enzymatic lignin decomposition reconstructed from 31 fungal genomes.</title>
        <authorList>
            <person name="Floudas D."/>
            <person name="Binder M."/>
            <person name="Riley R."/>
            <person name="Barry K."/>
            <person name="Blanchette R.A."/>
            <person name="Henrissat B."/>
            <person name="Martinez A.T."/>
            <person name="Otillar R."/>
            <person name="Spatafora J.W."/>
            <person name="Yadav J.S."/>
            <person name="Aerts A."/>
            <person name="Benoit I."/>
            <person name="Boyd A."/>
            <person name="Carlson A."/>
            <person name="Copeland A."/>
            <person name="Coutinho P.M."/>
            <person name="de Vries R.P."/>
            <person name="Ferreira P."/>
            <person name="Findley K."/>
            <person name="Foster B."/>
            <person name="Gaskell J."/>
            <person name="Glotzer D."/>
            <person name="Gorecki P."/>
            <person name="Heitman J."/>
            <person name="Hesse C."/>
            <person name="Hori C."/>
            <person name="Igarashi K."/>
            <person name="Jurgens J.A."/>
            <person name="Kallen N."/>
            <person name="Kersten P."/>
            <person name="Kohler A."/>
            <person name="Kuees U."/>
            <person name="Kumar T.K.A."/>
            <person name="Kuo A."/>
            <person name="LaButti K."/>
            <person name="Larrondo L.F."/>
            <person name="Lindquist E."/>
            <person name="Ling A."/>
            <person name="Lombard V."/>
            <person name="Lucas S."/>
            <person name="Lundell T."/>
            <person name="Martin R."/>
            <person name="McLaughlin D.J."/>
            <person name="Morgenstern I."/>
            <person name="Morin E."/>
            <person name="Murat C."/>
            <person name="Nagy L.G."/>
            <person name="Nolan M."/>
            <person name="Ohm R.A."/>
            <person name="Patyshakuliyeva A."/>
            <person name="Rokas A."/>
            <person name="Ruiz-Duenas F.J."/>
            <person name="Sabat G."/>
            <person name="Salamov A."/>
            <person name="Samejima M."/>
            <person name="Schmutz J."/>
            <person name="Slot J.C."/>
            <person name="St John F."/>
            <person name="Stenlid J."/>
            <person name="Sun H."/>
            <person name="Sun S."/>
            <person name="Syed K."/>
            <person name="Tsang A."/>
            <person name="Wiebenga A."/>
            <person name="Young D."/>
            <person name="Pisabarro A."/>
            <person name="Eastwood D.C."/>
            <person name="Martin F."/>
            <person name="Cullen D."/>
            <person name="Grigoriev I.V."/>
            <person name="Hibbett D.S."/>
        </authorList>
    </citation>
    <scope>NUCLEOTIDE SEQUENCE</scope>
    <source>
        <strain evidence="4">FP-58527</strain>
    </source>
</reference>
<dbReference type="InterPro" id="IPR008266">
    <property type="entry name" value="Tyr_kinase_AS"/>
</dbReference>
<dbReference type="Proteomes" id="UP000015241">
    <property type="component" value="Unassembled WGS sequence"/>
</dbReference>
<evidence type="ECO:0000313" key="3">
    <source>
        <dbReference type="EMBL" id="EPS93137.1"/>
    </source>
</evidence>
<evidence type="ECO:0000256" key="1">
    <source>
        <dbReference type="SAM" id="MobiDB-lite"/>
    </source>
</evidence>
<dbReference type="Pfam" id="PF17667">
    <property type="entry name" value="Pkinase_fungal"/>
    <property type="match status" value="1"/>
</dbReference>
<accession>S8DJZ6</accession>
<feature type="compositionally biased region" description="Basic and acidic residues" evidence="1">
    <location>
        <begin position="90"/>
        <end position="100"/>
    </location>
</feature>
<dbReference type="PANTHER" id="PTHR38248:SF2">
    <property type="entry name" value="FUNK1 11"/>
    <property type="match status" value="1"/>
</dbReference>
<dbReference type="PROSITE" id="PS00109">
    <property type="entry name" value="PROTEIN_KINASE_TYR"/>
    <property type="match status" value="1"/>
</dbReference>
<feature type="domain" description="Fungal-type protein kinase" evidence="2">
    <location>
        <begin position="86"/>
        <end position="165"/>
    </location>
</feature>
<dbReference type="HOGENOM" id="CLU_1510638_0_0_1"/>
<keyword evidence="4" id="KW-1185">Reference proteome</keyword>
<proteinExistence type="predicted"/>
<dbReference type="PANTHER" id="PTHR38248">
    <property type="entry name" value="FUNK1 6"/>
    <property type="match status" value="1"/>
</dbReference>
<feature type="region of interest" description="Disordered" evidence="1">
    <location>
        <begin position="67"/>
        <end position="104"/>
    </location>
</feature>
<dbReference type="OrthoDB" id="3270165at2759"/>
<dbReference type="InterPro" id="IPR040976">
    <property type="entry name" value="Pkinase_fungal"/>
</dbReference>
<gene>
    <name evidence="3" type="ORF">FOMPIDRAFT_1056246</name>
</gene>
<dbReference type="AlphaFoldDB" id="S8DJZ6"/>
<name>S8DJZ6_FOMSC</name>
<evidence type="ECO:0000259" key="2">
    <source>
        <dbReference type="Pfam" id="PF17667"/>
    </source>
</evidence>